<sequence>MTARRNEPAGSRATDVGASLLLAAYGFALLAIAFWPTPVDRGAGPLLRAITRILPWLTYDVIEFTANVLLFVPLGVLLAILLRRERPLILPVVLAVTLFVEGGQLLLPDRTSTLRDVLANTLGGLIGWAVVAAVERRPSSRSIPAHES</sequence>
<dbReference type="PANTHER" id="PTHR36834:SF1">
    <property type="entry name" value="INTEGRAL MEMBRANE PROTEIN"/>
    <property type="match status" value="1"/>
</dbReference>
<dbReference type="PANTHER" id="PTHR36834">
    <property type="entry name" value="MEMBRANE PROTEIN-RELATED"/>
    <property type="match status" value="1"/>
</dbReference>
<reference evidence="3 4" key="1">
    <citation type="submission" date="2023-06" db="EMBL/GenBank/DDBJ databases">
        <title>Rock-solubilizing bacteria, Microbacterium invictum, promotes re-establishment of vegetation in rocky wasteland by accelerating rock bio-weathering and reshaping soil bacterial community.</title>
        <authorList>
            <person name="Liu C."/>
        </authorList>
    </citation>
    <scope>NUCLEOTIDE SEQUENCE [LARGE SCALE GENOMIC DNA]</scope>
    <source>
        <strain evidence="3 4">X-18</strain>
    </source>
</reference>
<dbReference type="EMBL" id="CP139779">
    <property type="protein sequence ID" value="WQB69950.1"/>
    <property type="molecule type" value="Genomic_DNA"/>
</dbReference>
<name>A0ABZ0VBL6_9MICO</name>
<feature type="domain" description="VanZ-like" evidence="2">
    <location>
        <begin position="25"/>
        <end position="132"/>
    </location>
</feature>
<evidence type="ECO:0000313" key="4">
    <source>
        <dbReference type="Proteomes" id="UP001324533"/>
    </source>
</evidence>
<feature type="transmembrane region" description="Helical" evidence="1">
    <location>
        <begin position="56"/>
        <end position="81"/>
    </location>
</feature>
<keyword evidence="1" id="KW-1133">Transmembrane helix</keyword>
<evidence type="ECO:0000313" key="3">
    <source>
        <dbReference type="EMBL" id="WQB69950.1"/>
    </source>
</evidence>
<feature type="transmembrane region" description="Helical" evidence="1">
    <location>
        <begin position="16"/>
        <end position="36"/>
    </location>
</feature>
<proteinExistence type="predicted"/>
<evidence type="ECO:0000259" key="2">
    <source>
        <dbReference type="Pfam" id="PF04892"/>
    </source>
</evidence>
<dbReference type="Proteomes" id="UP001324533">
    <property type="component" value="Chromosome"/>
</dbReference>
<feature type="transmembrane region" description="Helical" evidence="1">
    <location>
        <begin position="117"/>
        <end position="134"/>
    </location>
</feature>
<organism evidence="3 4">
    <name type="scientific">Microbacterium invictum</name>
    <dbReference type="NCBI Taxonomy" id="515415"/>
    <lineage>
        <taxon>Bacteria</taxon>
        <taxon>Bacillati</taxon>
        <taxon>Actinomycetota</taxon>
        <taxon>Actinomycetes</taxon>
        <taxon>Micrococcales</taxon>
        <taxon>Microbacteriaceae</taxon>
        <taxon>Microbacterium</taxon>
    </lineage>
</organism>
<protein>
    <submittedName>
        <fullName evidence="3">VanZ family protein</fullName>
    </submittedName>
</protein>
<gene>
    <name evidence="3" type="ORF">T9R20_14805</name>
</gene>
<keyword evidence="4" id="KW-1185">Reference proteome</keyword>
<evidence type="ECO:0000256" key="1">
    <source>
        <dbReference type="SAM" id="Phobius"/>
    </source>
</evidence>
<dbReference type="InterPro" id="IPR006976">
    <property type="entry name" value="VanZ-like"/>
</dbReference>
<dbReference type="RefSeq" id="WP_322410078.1">
    <property type="nucleotide sequence ID" value="NZ_CP139779.1"/>
</dbReference>
<feature type="transmembrane region" description="Helical" evidence="1">
    <location>
        <begin position="88"/>
        <end position="105"/>
    </location>
</feature>
<keyword evidence="1" id="KW-0812">Transmembrane</keyword>
<keyword evidence="1" id="KW-0472">Membrane</keyword>
<accession>A0ABZ0VBL6</accession>
<dbReference type="Pfam" id="PF04892">
    <property type="entry name" value="VanZ"/>
    <property type="match status" value="1"/>
</dbReference>
<dbReference type="InterPro" id="IPR053150">
    <property type="entry name" value="Teicoplanin_resist-assoc"/>
</dbReference>